<gene>
    <name evidence="1" type="ORF">KEF85_03230</name>
</gene>
<dbReference type="Pfam" id="PF13711">
    <property type="entry name" value="DUF4160"/>
    <property type="match status" value="1"/>
</dbReference>
<dbReference type="KEGG" id="mpad:KEF85_03230"/>
<proteinExistence type="predicted"/>
<organism evidence="1 2">
    <name type="scientific">Methylomonas paludis</name>
    <dbReference type="NCBI Taxonomy" id="1173101"/>
    <lineage>
        <taxon>Bacteria</taxon>
        <taxon>Pseudomonadati</taxon>
        <taxon>Pseudomonadota</taxon>
        <taxon>Gammaproteobacteria</taxon>
        <taxon>Methylococcales</taxon>
        <taxon>Methylococcaceae</taxon>
        <taxon>Methylomonas</taxon>
    </lineage>
</organism>
<dbReference type="AlphaFoldDB" id="A0A975MP89"/>
<name>A0A975MP89_9GAMM</name>
<dbReference type="EMBL" id="CP073754">
    <property type="protein sequence ID" value="QWF71506.1"/>
    <property type="molecule type" value="Genomic_DNA"/>
</dbReference>
<reference evidence="1" key="1">
    <citation type="submission" date="2021-04" db="EMBL/GenBank/DDBJ databases">
        <title>Draft genome sequence data of methanotrophic Methylovulum sp. strain S1L and Methylomonas sp. strain S2AM isolated from boreal lake water columns.</title>
        <authorList>
            <person name="Rissanen A.J."/>
            <person name="Mangayil R."/>
            <person name="Svenning M.M."/>
            <person name="Khanongnuch R."/>
        </authorList>
    </citation>
    <scope>NUCLEOTIDE SEQUENCE</scope>
    <source>
        <strain evidence="1">S2AM</strain>
    </source>
</reference>
<evidence type="ECO:0000313" key="2">
    <source>
        <dbReference type="Proteomes" id="UP000676649"/>
    </source>
</evidence>
<protein>
    <submittedName>
        <fullName evidence="1">DUF4160 domain-containing protein</fullName>
    </submittedName>
</protein>
<dbReference type="Proteomes" id="UP000676649">
    <property type="component" value="Chromosome"/>
</dbReference>
<sequence length="59" mass="6685">MHVIGNGNEAVFKLLCDVNNVKLRENYGFNEKELSAILAALIEHKVALCGEWRKIHGDY</sequence>
<accession>A0A975MP89</accession>
<evidence type="ECO:0000313" key="1">
    <source>
        <dbReference type="EMBL" id="QWF71506.1"/>
    </source>
</evidence>
<keyword evidence="2" id="KW-1185">Reference proteome</keyword>
<dbReference type="InterPro" id="IPR025427">
    <property type="entry name" value="DUF4160"/>
</dbReference>